<dbReference type="GO" id="GO:0035556">
    <property type="term" value="P:intracellular signal transduction"/>
    <property type="evidence" value="ECO:0007669"/>
    <property type="project" value="InterPro"/>
</dbReference>
<keyword evidence="6" id="KW-0472">Membrane</keyword>
<dbReference type="PROSITE" id="PS50186">
    <property type="entry name" value="DEP"/>
    <property type="match status" value="1"/>
</dbReference>
<feature type="compositionally biased region" description="Low complexity" evidence="7">
    <location>
        <begin position="1000"/>
        <end position="1013"/>
    </location>
</feature>
<dbReference type="Pfam" id="PF12257">
    <property type="entry name" value="IML1"/>
    <property type="match status" value="1"/>
</dbReference>
<sequence length="3050" mass="336667">MLGRLIQGYARGGQLESATEETHTRSLLWPESNAEGRVSSLSPPSTPYGSPTTRVSPFDDRIGLELNESKDLRLIVAQDAFGTNDRPLLLYDTHFVESKEPNLGQRAPVPSPAAAGAPQRGGSGIPILGHARNRSSTISGASASWARPHKESEPTDHLGNVLDCMFGVSSAAKSGSSTKLHFLPGDRSPASDLSSRAPTSNLSGTAPSRAPLLRARTATTTVNNPSQNNPSRESDPEPRDAVLITRMFSVTLPEAQDDLRQRRRSSADPTTSISPLSHGLENQMGGSLHSKKPKLVEKKTPVFAIGLLFYLPRPGDVRSNTSSARPSSRASFTPSSTPNSYGSDSFSSWTFLNAIPEYLWSSDTSSQLTDRGIDIIVGNWEVILRSLAVVETLARSEIGELLQEVNLALITSAAKAPKGPSEQRTNQRNVYLRSPNRLAQVAELQRAARHTLWRVSYALRIPRVYTGLGLDNGGHWLDEARYLVRLCGNKQQNFFLFNLLTAFLGNHTEWLERLGPDWYRRQLRVLNKGRPRPTNVASRTVIVCENRSMARRIIFLLASFLPRNAITKLPSEVMSPLLTPDISSSSPIHRIIHEDSLRRHAHNKSRDGTVTFYRRDGAGLSSSVSSSESASGIARAFRRSSRSRISNAELTLGMRQVSVFSPGDNGGSFHKTNPTSSTATPGLGTPVPHFATKAVDSYFPEGAVVDSEETGASADLARILRRDSVSQSQSHQSSMNWGSLISNVSGLWNKRQDSTASTSEITSSFDTGSLSDRRRFAPKSVQIHGRQASRLEAMVDEAGRLRKSKLSQEEDSTSLYRPSTLPSEVHPPRLTVDERDGVVDVDINIPGFIGWNEGKGASPPSWMHHRSPSFASVDEAGSMYSTHSRHADVTGCKSPNVAGYLKRFHEDFILQGVKPYTELQDEIRKSMSREPTPSDDMSRLPADTENNGEQWVTVCTTLLADLRNFSIQRLTLRRLTQRGTAGDTGTGAPSQSGSDNVPHGSGASSSAELGSPATQLEQFDSEIVMDFDTTLTDAIERVLNETDPGRQKSGAPTRTHSRTVSTATTSSVRSLPLEISGSGKARDWRHPTTLSQSDCRQVVVGALEEVVKSVNDDLTKHNRSRDADGHIKINDDALNQEMKQDNVLLHRRTSSGSTVRASGTSQTGLASGYQNSLNTVSVRASLWIHDDAFSSEDVLINEAILAGSDIHEGGLIKIFPVTEGSDVRDFQSPNNERVDSRRNTGSLNETSDISGRDDYYLCITKFASAEFKAKQANLQVSIKSNIATAFGFRPRSYVRIFPASFEDSTASHVEFSFRDTYLARSDMWRLVGQELAGTTVYVGQKITYLGSIKLTVKSIHVRNHKVPTAFFAGTTIPVFRSEAARYVLFIQMSSEMWDFDSEGNGEIMFNRVINGFLPELFKRWTDLDVRHLVSIVLFGRLEYDRFELARNKDRRLETAPISGSPNMTARQYQDFYRVVVTDMASAQWTTILDELKKDFRVFLRDISLHTSNTKEIISEDAKAPPTRIAGRPSAALKGNILEAINIASSQFAHDFEDRDLIRTGVSIVVVTAGTGVFEVNRDLLNLTSQNLTNNGVGIDIVCLSRMPLHSVPLFKYRTSGMEESSLSSVVEEVTVPEHRYGSGPSFFDSSQPRKLSPALSSAATNSTQYFASFISGRSESAQGWSYGIPQWVDLSYWSAEGESAEIKFLEDAPKDVDGTSKRKKGPFLPRVRMYEIQMMGLMELGMADMTIPFMAETQVSLTRSHKRAGSKRRRATGSRSLSHSPTLSRKSRLGPEPTRISQGLLSLNAKALGDIFDRMDAYDSLLFQTHSTTETKSKATKMTGSLVRTDTASSTQPKKPPQEEAPKSGSGLTKVLTNRSLNSPFRPQLPSLASADASSPPLTTKKAREVSKVNRTLNYALRGLAPPVRAIASTEVNITNVEAHSPFGNLGHSRPSVATSAASIRSVSTNSVLGEKPKENLASVERSNSQMSARPEDTPSKPISINTPLRKIQDDLLSESQRSSSTTRRVPNHMAASKDDLGYSKEADSESSRSSASEGADDSDSVEPAESPLGTSIASSVPRSTLPYVRNVNASNPLKRHPERESFFGRWQHLYPRKPRAATVKWKSLCTPASVPLTTEDFPTKDELDMDYDTENYHVILANPNEMLEEPESRDILLGEMLALRFSHGYQLVVGPSLLESVGPGTCDTSSFFTPNLVRPDGSFIVMSMGNTIQKLSLDVKNRIQVTRYIRRPPSVQPPYPQEISYYPNIRTILSEAYKIRDMRFNGFSEQYPWEAADRYLADFRKQNDVDVKALRFWRARFVLIPVAPPVNSWRPTLSEAEESEEEIHLRGIRALTQMWQKARYVPPDERRPAHIRSTTTKGKDRNPLRINLETLNPSELVATELDKLIAAEEAGEVQTTQLLPEAEQFERDSFSLPKLAQALQGENGIEIKTRRWHLRLYYSCFMGEDLTNWLVHNFRDIDTREEAVELGNDLMKENLFEHVNSKHNFKDGNYFYSIKPEFRIQRMEARQSWFPASRRSDRSIPPTPATEHPTRELIGGRSRSGSNLANHGQVASELAKTLGDKKRRTVTLSKMIRIDVDTRKRSNRPEIINLHYDRLHNPENCYHLELAWFNVTSKLVDDAIVSWSTQAEKYGLKLVEVPIAEAFKVPEHEPFRAAYRIKLALQPPRRSVVSTLYFTAVSFGPQAPLTPDMNFYQKAILKRFNFVLDLEAPSEFPENVEIKYSWGDLDYRYTQFVHRSGVVLAQITDEGDILLLANRLYNSRQASAKDSSSRFDAGKKDLTPNASSSMLLRPQTLSSTHSAPSIAASGIIGLNVQSPHAGPYASPLIRPLSSTPAAPSHMGVETTAPNANTSISTAVPPPPMTPKVTADVLGTRRALIASGFSHFVTPEQIKDDLEAFCADRERLDTFYKEVTATLPAQHAAMRERERDREHERYGGNGPLGAKDRGYRTAGTGSSLLRPIREPESETGIPEFRLPDPLNMGFRKKDVSVVVSGSAPGSGSGAGTGTGAGTGAGAGGTTNPRDSASSLLSP</sequence>
<feature type="compositionally biased region" description="Basic residues" evidence="7">
    <location>
        <begin position="1759"/>
        <end position="1772"/>
    </location>
</feature>
<comment type="subcellular location">
    <subcellularLocation>
        <location evidence="1">Vacuole membrane</location>
        <topology evidence="1">Peripheral membrane protein</topology>
    </subcellularLocation>
</comment>
<feature type="compositionally biased region" description="Low complexity" evidence="7">
    <location>
        <begin position="205"/>
        <end position="221"/>
    </location>
</feature>
<dbReference type="InterPro" id="IPR036390">
    <property type="entry name" value="WH_DNA-bd_sf"/>
</dbReference>
<feature type="compositionally biased region" description="Polar residues" evidence="7">
    <location>
        <begin position="191"/>
        <end position="204"/>
    </location>
</feature>
<feature type="region of interest" description="Disordered" evidence="7">
    <location>
        <begin position="925"/>
        <end position="945"/>
    </location>
</feature>
<feature type="compositionally biased region" description="Low complexity" evidence="7">
    <location>
        <begin position="1058"/>
        <end position="1067"/>
    </location>
</feature>
<feature type="compositionally biased region" description="Low complexity" evidence="7">
    <location>
        <begin position="1885"/>
        <end position="1898"/>
    </location>
</feature>
<feature type="region of interest" description="Disordered" evidence="7">
    <location>
        <begin position="3011"/>
        <end position="3050"/>
    </location>
</feature>
<dbReference type="GO" id="GO:0005096">
    <property type="term" value="F:GTPase activator activity"/>
    <property type="evidence" value="ECO:0007669"/>
    <property type="project" value="InterPro"/>
</dbReference>
<evidence type="ECO:0000256" key="3">
    <source>
        <dbReference type="ARBA" id="ARBA00018529"/>
    </source>
</evidence>
<comment type="similarity">
    <text evidence="2">Belongs to the IML1 family.</text>
</comment>
<evidence type="ECO:0000313" key="10">
    <source>
        <dbReference type="Proteomes" id="UP000185904"/>
    </source>
</evidence>
<evidence type="ECO:0000256" key="1">
    <source>
        <dbReference type="ARBA" id="ARBA00004148"/>
    </source>
</evidence>
<dbReference type="CDD" id="cd04449">
    <property type="entry name" value="DEP_DEPDC5-like"/>
    <property type="match status" value="1"/>
</dbReference>
<feature type="region of interest" description="Disordered" evidence="7">
    <location>
        <begin position="2532"/>
        <end position="2570"/>
    </location>
</feature>
<feature type="compositionally biased region" description="Polar residues" evidence="7">
    <location>
        <begin position="318"/>
        <end position="342"/>
    </location>
</feature>
<dbReference type="InterPro" id="IPR036388">
    <property type="entry name" value="WH-like_DNA-bd_sf"/>
</dbReference>
<gene>
    <name evidence="9" type="ORF">AYO20_00007</name>
</gene>
<dbReference type="InterPro" id="IPR048255">
    <property type="entry name" value="IML1_N"/>
</dbReference>
<feature type="region of interest" description="Disordered" evidence="7">
    <location>
        <begin position="1038"/>
        <end position="1067"/>
    </location>
</feature>
<dbReference type="GO" id="GO:1904262">
    <property type="term" value="P:negative regulation of TORC1 signaling"/>
    <property type="evidence" value="ECO:0007669"/>
    <property type="project" value="TreeGrafter"/>
</dbReference>
<feature type="compositionally biased region" description="Polar residues" evidence="7">
    <location>
        <begin position="1150"/>
        <end position="1168"/>
    </location>
</feature>
<dbReference type="Proteomes" id="UP000185904">
    <property type="component" value="Unassembled WGS sequence"/>
</dbReference>
<feature type="compositionally biased region" description="Low complexity" evidence="7">
    <location>
        <begin position="2014"/>
        <end position="2024"/>
    </location>
</feature>
<dbReference type="RefSeq" id="XP_022505283.1">
    <property type="nucleotide sequence ID" value="XM_022638318.1"/>
</dbReference>
<feature type="compositionally biased region" description="Low complexity" evidence="7">
    <location>
        <begin position="39"/>
        <end position="53"/>
    </location>
</feature>
<feature type="compositionally biased region" description="Polar residues" evidence="7">
    <location>
        <begin position="1773"/>
        <end position="1784"/>
    </location>
</feature>
<dbReference type="InterPro" id="IPR028084">
    <property type="entry name" value="FNIP_N_dom"/>
</dbReference>
<accession>A0A178DGD0</accession>
<feature type="region of interest" description="Disordered" evidence="7">
    <location>
        <begin position="1962"/>
        <end position="2076"/>
    </location>
</feature>
<feature type="region of interest" description="Disordered" evidence="7">
    <location>
        <begin position="2785"/>
        <end position="2808"/>
    </location>
</feature>
<feature type="region of interest" description="Disordered" evidence="7">
    <location>
        <begin position="1830"/>
        <end position="1903"/>
    </location>
</feature>
<comment type="caution">
    <text evidence="9">The sequence shown here is derived from an EMBL/GenBank/DDBJ whole genome shotgun (WGS) entry which is preliminary data.</text>
</comment>
<feature type="region of interest" description="Disordered" evidence="7">
    <location>
        <begin position="753"/>
        <end position="787"/>
    </location>
</feature>
<feature type="domain" description="DEP" evidence="8">
    <location>
        <begin position="2442"/>
        <end position="2517"/>
    </location>
</feature>
<dbReference type="GO" id="GO:0010508">
    <property type="term" value="P:positive regulation of autophagy"/>
    <property type="evidence" value="ECO:0007669"/>
    <property type="project" value="TreeGrafter"/>
</dbReference>
<feature type="compositionally biased region" description="Polar residues" evidence="7">
    <location>
        <begin position="222"/>
        <end position="231"/>
    </location>
</feature>
<dbReference type="GeneID" id="34583434"/>
<feature type="region of interest" description="Disordered" evidence="7">
    <location>
        <begin position="1225"/>
        <end position="1246"/>
    </location>
</feature>
<feature type="region of interest" description="Disordered" evidence="7">
    <location>
        <begin position="2852"/>
        <end position="2880"/>
    </location>
</feature>
<keyword evidence="5" id="KW-0926">Vacuole</keyword>
<feature type="region of interest" description="Disordered" evidence="7">
    <location>
        <begin position="1757"/>
        <end position="1795"/>
    </location>
</feature>
<evidence type="ECO:0000313" key="9">
    <source>
        <dbReference type="EMBL" id="OAL40271.1"/>
    </source>
</evidence>
<feature type="region of interest" description="Disordered" evidence="7">
    <location>
        <begin position="175"/>
        <end position="238"/>
    </location>
</feature>
<feature type="region of interest" description="Disordered" evidence="7">
    <location>
        <begin position="317"/>
        <end position="342"/>
    </location>
</feature>
<organism evidence="9 10">
    <name type="scientific">Fonsecaea nubica</name>
    <dbReference type="NCBI Taxonomy" id="856822"/>
    <lineage>
        <taxon>Eukaryota</taxon>
        <taxon>Fungi</taxon>
        <taxon>Dikarya</taxon>
        <taxon>Ascomycota</taxon>
        <taxon>Pezizomycotina</taxon>
        <taxon>Eurotiomycetes</taxon>
        <taxon>Chaetothyriomycetidae</taxon>
        <taxon>Chaetothyriales</taxon>
        <taxon>Herpotrichiellaceae</taxon>
        <taxon>Fonsecaea</taxon>
    </lineage>
</organism>
<feature type="compositionally biased region" description="Polar residues" evidence="7">
    <location>
        <begin position="754"/>
        <end position="770"/>
    </location>
</feature>
<feature type="region of interest" description="Disordered" evidence="7">
    <location>
        <begin position="1147"/>
        <end position="1168"/>
    </location>
</feature>
<feature type="region of interest" description="Disordered" evidence="7">
    <location>
        <begin position="13"/>
        <end position="56"/>
    </location>
</feature>
<dbReference type="Pfam" id="PF14636">
    <property type="entry name" value="FNIP_N"/>
    <property type="match status" value="1"/>
</dbReference>
<dbReference type="EMBL" id="LVCJ01000001">
    <property type="protein sequence ID" value="OAL40271.1"/>
    <property type="molecule type" value="Genomic_DNA"/>
</dbReference>
<feature type="compositionally biased region" description="Polar residues" evidence="7">
    <location>
        <begin position="813"/>
        <end position="822"/>
    </location>
</feature>
<dbReference type="InterPro" id="IPR000591">
    <property type="entry name" value="DEP_dom"/>
</dbReference>
<evidence type="ECO:0000256" key="6">
    <source>
        <dbReference type="ARBA" id="ARBA00023136"/>
    </source>
</evidence>
<dbReference type="SUPFAM" id="SSF46785">
    <property type="entry name" value="Winged helix' DNA-binding domain"/>
    <property type="match status" value="1"/>
</dbReference>
<reference evidence="9 10" key="1">
    <citation type="submission" date="2016-03" db="EMBL/GenBank/DDBJ databases">
        <title>The draft genome sequence of Fonsecaea nubica causative agent of cutaneous subcutaneous infection in human host.</title>
        <authorList>
            <person name="Costa F."/>
            <person name="Sybren D.H."/>
            <person name="Raittz R.T."/>
            <person name="Weiss V.A."/>
            <person name="Leao A.C."/>
            <person name="Gomes R."/>
            <person name="De Souza E.M."/>
            <person name="Pedrosa F.O."/>
            <person name="Steffens M.B."/>
            <person name="Bombassaro A."/>
            <person name="Tadra-Sfeir M.Z."/>
            <person name="Moreno L.F."/>
            <person name="Najafzadeh M.J."/>
            <person name="Felipe M.S."/>
            <person name="Teixeira M."/>
            <person name="Sun J."/>
            <person name="Xi L."/>
            <person name="Castro M.A."/>
            <person name="Vicente V.A."/>
        </authorList>
    </citation>
    <scope>NUCLEOTIDE SEQUENCE [LARGE SCALE GENOMIC DNA]</scope>
    <source>
        <strain evidence="9 10">CBS 269.64</strain>
    </source>
</reference>
<feature type="region of interest" description="Disordered" evidence="7">
    <location>
        <begin position="978"/>
        <end position="1013"/>
    </location>
</feature>
<feature type="compositionally biased region" description="Basic and acidic residues" evidence="7">
    <location>
        <begin position="2788"/>
        <end position="2799"/>
    </location>
</feature>
<proteinExistence type="inferred from homology"/>
<evidence type="ECO:0000256" key="7">
    <source>
        <dbReference type="SAM" id="MobiDB-lite"/>
    </source>
</evidence>
<evidence type="ECO:0000256" key="4">
    <source>
        <dbReference type="ARBA" id="ARBA00021881"/>
    </source>
</evidence>
<feature type="compositionally biased region" description="Polar residues" evidence="7">
    <location>
        <begin position="3039"/>
        <end position="3050"/>
    </location>
</feature>
<dbReference type="GO" id="GO:0005774">
    <property type="term" value="C:vacuolar membrane"/>
    <property type="evidence" value="ECO:0007669"/>
    <property type="project" value="UniProtKB-SubCell"/>
</dbReference>
<feature type="compositionally biased region" description="Basic and acidic residues" evidence="7">
    <location>
        <begin position="2032"/>
        <end position="2047"/>
    </location>
</feature>
<name>A0A178DGD0_9EURO</name>
<dbReference type="Pfam" id="PF24438">
    <property type="entry name" value="IML1_N_fung"/>
    <property type="match status" value="1"/>
</dbReference>
<dbReference type="PANTHER" id="PTHR13179:SF8">
    <property type="entry name" value="GATOR COMPLEX PROTEIN DEPDC5"/>
    <property type="match status" value="1"/>
</dbReference>
<dbReference type="InterPro" id="IPR045838">
    <property type="entry name" value="DEPDC5_CTD"/>
</dbReference>
<dbReference type="Gene3D" id="1.10.10.10">
    <property type="entry name" value="Winged helix-like DNA-binding domain superfamily/Winged helix DNA-binding domain"/>
    <property type="match status" value="1"/>
</dbReference>
<feature type="compositionally biased region" description="Polar residues" evidence="7">
    <location>
        <begin position="1871"/>
        <end position="1881"/>
    </location>
</feature>
<evidence type="ECO:0000259" key="8">
    <source>
        <dbReference type="PROSITE" id="PS50186"/>
    </source>
</evidence>
<dbReference type="Pfam" id="PF00610">
    <property type="entry name" value="DEP"/>
    <property type="match status" value="1"/>
</dbReference>
<feature type="region of interest" description="Disordered" evidence="7">
    <location>
        <begin position="252"/>
        <end position="290"/>
    </location>
</feature>
<protein>
    <recommendedName>
        <fullName evidence="3">Vacuolar membrane-associated protein IML1</fullName>
    </recommendedName>
    <alternativeName>
        <fullName evidence="4">Vacuolar membrane-associated protein iml1</fullName>
    </alternativeName>
</protein>
<dbReference type="OrthoDB" id="39497at2759"/>
<evidence type="ECO:0000256" key="5">
    <source>
        <dbReference type="ARBA" id="ARBA00022554"/>
    </source>
</evidence>
<dbReference type="SMART" id="SM00049">
    <property type="entry name" value="DEP"/>
    <property type="match status" value="1"/>
</dbReference>
<feature type="region of interest" description="Disordered" evidence="7">
    <location>
        <begin position="101"/>
        <end position="157"/>
    </location>
</feature>
<dbReference type="GO" id="GO:1990130">
    <property type="term" value="C:GATOR1 complex"/>
    <property type="evidence" value="ECO:0007669"/>
    <property type="project" value="TreeGrafter"/>
</dbReference>
<evidence type="ECO:0000256" key="2">
    <source>
        <dbReference type="ARBA" id="ARBA00005643"/>
    </source>
</evidence>
<feature type="compositionally biased region" description="Basic and acidic residues" evidence="7">
    <location>
        <begin position="2941"/>
        <end position="2954"/>
    </location>
</feature>
<feature type="compositionally biased region" description="Polar residues" evidence="7">
    <location>
        <begin position="1830"/>
        <end position="1851"/>
    </location>
</feature>
<feature type="region of interest" description="Disordered" evidence="7">
    <location>
        <begin position="2939"/>
        <end position="2968"/>
    </location>
</feature>
<feature type="region of interest" description="Disordered" evidence="7">
    <location>
        <begin position="802"/>
        <end position="827"/>
    </location>
</feature>
<dbReference type="InterPro" id="IPR027244">
    <property type="entry name" value="IML1"/>
</dbReference>
<keyword evidence="10" id="KW-1185">Reference proteome</keyword>
<feature type="compositionally biased region" description="Polar residues" evidence="7">
    <location>
        <begin position="2864"/>
        <end position="2874"/>
    </location>
</feature>
<dbReference type="InterPro" id="IPR057068">
    <property type="entry name" value="IML1_N_fung"/>
</dbReference>
<dbReference type="Pfam" id="PF19418">
    <property type="entry name" value="DEPDC5_CTD"/>
    <property type="match status" value="1"/>
</dbReference>
<feature type="compositionally biased region" description="Gly residues" evidence="7">
    <location>
        <begin position="3016"/>
        <end position="3036"/>
    </location>
</feature>
<dbReference type="PANTHER" id="PTHR13179">
    <property type="entry name" value="DEP DOMAIN CONTAINING PROTEIN 5"/>
    <property type="match status" value="1"/>
</dbReference>